<evidence type="ECO:0000259" key="6">
    <source>
        <dbReference type="PROSITE" id="PS51074"/>
    </source>
</evidence>
<reference evidence="7 8" key="1">
    <citation type="journal article" date="2017" name="Nat. Ecol. Evol.">
        <title>Scallop genome provides insights into evolution of bilaterian karyotype and development.</title>
        <authorList>
            <person name="Wang S."/>
            <person name="Zhang J."/>
            <person name="Jiao W."/>
            <person name="Li J."/>
            <person name="Xun X."/>
            <person name="Sun Y."/>
            <person name="Guo X."/>
            <person name="Huan P."/>
            <person name="Dong B."/>
            <person name="Zhang L."/>
            <person name="Hu X."/>
            <person name="Sun X."/>
            <person name="Wang J."/>
            <person name="Zhao C."/>
            <person name="Wang Y."/>
            <person name="Wang D."/>
            <person name="Huang X."/>
            <person name="Wang R."/>
            <person name="Lv J."/>
            <person name="Li Y."/>
            <person name="Zhang Z."/>
            <person name="Liu B."/>
            <person name="Lu W."/>
            <person name="Hui Y."/>
            <person name="Liang J."/>
            <person name="Zhou Z."/>
            <person name="Hou R."/>
            <person name="Li X."/>
            <person name="Liu Y."/>
            <person name="Li H."/>
            <person name="Ning X."/>
            <person name="Lin Y."/>
            <person name="Zhao L."/>
            <person name="Xing Q."/>
            <person name="Dou J."/>
            <person name="Li Y."/>
            <person name="Mao J."/>
            <person name="Guo H."/>
            <person name="Dou H."/>
            <person name="Li T."/>
            <person name="Mu C."/>
            <person name="Jiang W."/>
            <person name="Fu Q."/>
            <person name="Fu X."/>
            <person name="Miao Y."/>
            <person name="Liu J."/>
            <person name="Yu Q."/>
            <person name="Li R."/>
            <person name="Liao H."/>
            <person name="Li X."/>
            <person name="Kong Y."/>
            <person name="Jiang Z."/>
            <person name="Chourrout D."/>
            <person name="Li R."/>
            <person name="Bao Z."/>
        </authorList>
    </citation>
    <scope>NUCLEOTIDE SEQUENCE [LARGE SCALE GENOMIC DNA]</scope>
    <source>
        <strain evidence="7 8">PY_sf001</strain>
    </source>
</reference>
<evidence type="ECO:0000259" key="5">
    <source>
        <dbReference type="PROSITE" id="PS50076"/>
    </source>
</evidence>
<accession>A0A210Q3K7</accession>
<dbReference type="AlphaFoldDB" id="A0A210Q3K7"/>
<organism evidence="7 8">
    <name type="scientific">Mizuhopecten yessoensis</name>
    <name type="common">Japanese scallop</name>
    <name type="synonym">Patinopecten yessoensis</name>
    <dbReference type="NCBI Taxonomy" id="6573"/>
    <lineage>
        <taxon>Eukaryota</taxon>
        <taxon>Metazoa</taxon>
        <taxon>Spiralia</taxon>
        <taxon>Lophotrochozoa</taxon>
        <taxon>Mollusca</taxon>
        <taxon>Bivalvia</taxon>
        <taxon>Autobranchia</taxon>
        <taxon>Pteriomorphia</taxon>
        <taxon>Pectinida</taxon>
        <taxon>Pectinoidea</taxon>
        <taxon>Pectinidae</taxon>
        <taxon>Mizuhopecten</taxon>
    </lineage>
</organism>
<dbReference type="PROSITE" id="PS50076">
    <property type="entry name" value="DNAJ_2"/>
    <property type="match status" value="1"/>
</dbReference>
<evidence type="ECO:0000256" key="2">
    <source>
        <dbReference type="ARBA" id="ARBA00022723"/>
    </source>
</evidence>
<dbReference type="CDD" id="cd06257">
    <property type="entry name" value="DnaJ"/>
    <property type="match status" value="1"/>
</dbReference>
<evidence type="ECO:0000313" key="8">
    <source>
        <dbReference type="Proteomes" id="UP000242188"/>
    </source>
</evidence>
<dbReference type="Gene3D" id="1.10.287.110">
    <property type="entry name" value="DnaJ domain"/>
    <property type="match status" value="1"/>
</dbReference>
<evidence type="ECO:0000256" key="1">
    <source>
        <dbReference type="ARBA" id="ARBA00006169"/>
    </source>
</evidence>
<dbReference type="Proteomes" id="UP000242188">
    <property type="component" value="Unassembled WGS sequence"/>
</dbReference>
<evidence type="ECO:0000313" key="7">
    <source>
        <dbReference type="EMBL" id="OWF43331.1"/>
    </source>
</evidence>
<name>A0A210Q3K7_MIZYE</name>
<dbReference type="Pfam" id="PF00226">
    <property type="entry name" value="DnaJ"/>
    <property type="match status" value="1"/>
</dbReference>
<dbReference type="PRINTS" id="PR00625">
    <property type="entry name" value="JDOMAIN"/>
</dbReference>
<protein>
    <submittedName>
        <fullName evidence="7">DPH4-like</fullName>
    </submittedName>
</protein>
<keyword evidence="2" id="KW-0479">Metal-binding</keyword>
<dbReference type="GO" id="GO:0001671">
    <property type="term" value="F:ATPase activator activity"/>
    <property type="evidence" value="ECO:0007669"/>
    <property type="project" value="TreeGrafter"/>
</dbReference>
<dbReference type="SUPFAM" id="SSF46565">
    <property type="entry name" value="Chaperone J-domain"/>
    <property type="match status" value="1"/>
</dbReference>
<comment type="caution">
    <text evidence="7">The sequence shown here is derived from an EMBL/GenBank/DDBJ whole genome shotgun (WGS) entry which is preliminary data.</text>
</comment>
<dbReference type="Gene3D" id="3.10.660.10">
    <property type="entry name" value="DPH Zinc finger"/>
    <property type="match status" value="1"/>
</dbReference>
<dbReference type="GO" id="GO:0008198">
    <property type="term" value="F:ferrous iron binding"/>
    <property type="evidence" value="ECO:0007669"/>
    <property type="project" value="TreeGrafter"/>
</dbReference>
<sequence>MVLHTITFRNNAVFEGLKVARYPKNITLKVLKIMEDLYNILECQKCAKQEDLKKSYQRLALRFHPDKQSEEEKETSTAMFVRVNHAWKILSDNNLRQKYDAAWTQRCLAQDWPIQDEVEIGDFVQGESEGSEEESTFFYMCRCGGNHILFESDITLRLDIVCCDTCSLTIRVLYTDTDV</sequence>
<keyword evidence="8" id="KW-1185">Reference proteome</keyword>
<dbReference type="STRING" id="6573.A0A210Q3K7"/>
<gene>
    <name evidence="7" type="ORF">KP79_PYT16082</name>
</gene>
<comment type="similarity">
    <text evidence="1">Belongs to the DPH4 family.</text>
</comment>
<dbReference type="Pfam" id="PF05207">
    <property type="entry name" value="Zn_ribbon_CSL"/>
    <property type="match status" value="1"/>
</dbReference>
<dbReference type="PROSITE" id="PS51074">
    <property type="entry name" value="DPH_MB"/>
    <property type="match status" value="1"/>
</dbReference>
<proteinExistence type="inferred from homology"/>
<dbReference type="InterPro" id="IPR007872">
    <property type="entry name" value="DPH_MB_dom"/>
</dbReference>
<keyword evidence="3" id="KW-0862">Zinc</keyword>
<dbReference type="PANTHER" id="PTHR45255">
    <property type="entry name" value="DNAJ HOMOLOG SUBFAMILY C MEMBER 24"/>
    <property type="match status" value="1"/>
</dbReference>
<dbReference type="SUPFAM" id="SSF144217">
    <property type="entry name" value="CSL zinc finger"/>
    <property type="match status" value="1"/>
</dbReference>
<dbReference type="InterPro" id="IPR036869">
    <property type="entry name" value="J_dom_sf"/>
</dbReference>
<dbReference type="PANTHER" id="PTHR45255:SF1">
    <property type="entry name" value="DNAJ HOMOLOG SUBFAMILY C MEMBER 24"/>
    <property type="match status" value="1"/>
</dbReference>
<feature type="domain" description="DPH-type MB" evidence="6">
    <location>
        <begin position="114"/>
        <end position="175"/>
    </location>
</feature>
<evidence type="ECO:0000256" key="4">
    <source>
        <dbReference type="ARBA" id="ARBA00023004"/>
    </source>
</evidence>
<dbReference type="InterPro" id="IPR001623">
    <property type="entry name" value="DnaJ_domain"/>
</dbReference>
<evidence type="ECO:0000256" key="3">
    <source>
        <dbReference type="ARBA" id="ARBA00022833"/>
    </source>
</evidence>
<dbReference type="EMBL" id="NEDP02005126">
    <property type="protein sequence ID" value="OWF43331.1"/>
    <property type="molecule type" value="Genomic_DNA"/>
</dbReference>
<feature type="domain" description="J" evidence="5">
    <location>
        <begin position="36"/>
        <end position="103"/>
    </location>
</feature>
<keyword evidence="4" id="KW-0408">Iron</keyword>
<dbReference type="SMART" id="SM00271">
    <property type="entry name" value="DnaJ"/>
    <property type="match status" value="1"/>
</dbReference>
<dbReference type="InterPro" id="IPR036671">
    <property type="entry name" value="DPH_MB_sf"/>
</dbReference>